<feature type="compositionally biased region" description="Basic and acidic residues" evidence="4">
    <location>
        <begin position="278"/>
        <end position="287"/>
    </location>
</feature>
<dbReference type="RefSeq" id="WP_311578159.1">
    <property type="nucleotide sequence ID" value="NZ_JAVRIF010000002.1"/>
</dbReference>
<dbReference type="InterPro" id="IPR037066">
    <property type="entry name" value="Plug_dom_sf"/>
</dbReference>
<keyword evidence="8" id="KW-1185">Reference proteome</keyword>
<reference evidence="7 8" key="1">
    <citation type="submission" date="2023-09" db="EMBL/GenBank/DDBJ databases">
        <authorList>
            <person name="Rey-Velasco X."/>
        </authorList>
    </citation>
    <scope>NUCLEOTIDE SEQUENCE [LARGE SCALE GENOMIC DNA]</scope>
    <source>
        <strain evidence="7 8">W431</strain>
    </source>
</reference>
<keyword evidence="2" id="KW-0472">Membrane</keyword>
<dbReference type="PANTHER" id="PTHR40980">
    <property type="entry name" value="PLUG DOMAIN-CONTAINING PROTEIN"/>
    <property type="match status" value="1"/>
</dbReference>
<dbReference type="EMBL" id="JAVRIF010000002">
    <property type="protein sequence ID" value="MDT0602951.1"/>
    <property type="molecule type" value="Genomic_DNA"/>
</dbReference>
<keyword evidence="3" id="KW-0998">Cell outer membrane</keyword>
<comment type="caution">
    <text evidence="7">The sequence shown here is derived from an EMBL/GenBank/DDBJ whole genome shotgun (WGS) entry which is preliminary data.</text>
</comment>
<dbReference type="Gene3D" id="2.170.130.10">
    <property type="entry name" value="TonB-dependent receptor, plug domain"/>
    <property type="match status" value="1"/>
</dbReference>
<evidence type="ECO:0000256" key="4">
    <source>
        <dbReference type="SAM" id="MobiDB-lite"/>
    </source>
</evidence>
<evidence type="ECO:0000256" key="5">
    <source>
        <dbReference type="SAM" id="SignalP"/>
    </source>
</evidence>
<evidence type="ECO:0000256" key="2">
    <source>
        <dbReference type="ARBA" id="ARBA00023136"/>
    </source>
</evidence>
<feature type="region of interest" description="Disordered" evidence="4">
    <location>
        <begin position="272"/>
        <end position="301"/>
    </location>
</feature>
<evidence type="ECO:0000313" key="8">
    <source>
        <dbReference type="Proteomes" id="UP001266357"/>
    </source>
</evidence>
<gene>
    <name evidence="7" type="ORF">RM573_05045</name>
</gene>
<organism evidence="7 8">
    <name type="scientific">Thalassotalea castellviae</name>
    <dbReference type="NCBI Taxonomy" id="3075612"/>
    <lineage>
        <taxon>Bacteria</taxon>
        <taxon>Pseudomonadati</taxon>
        <taxon>Pseudomonadota</taxon>
        <taxon>Gammaproteobacteria</taxon>
        <taxon>Alteromonadales</taxon>
        <taxon>Colwelliaceae</taxon>
        <taxon>Thalassotalea</taxon>
    </lineage>
</organism>
<evidence type="ECO:0000259" key="6">
    <source>
        <dbReference type="Pfam" id="PF07715"/>
    </source>
</evidence>
<dbReference type="Pfam" id="PF07715">
    <property type="entry name" value="Plug"/>
    <property type="match status" value="1"/>
</dbReference>
<feature type="signal peptide" evidence="5">
    <location>
        <begin position="1"/>
        <end position="32"/>
    </location>
</feature>
<sequence length="1099" mass="121095">MKLNKISNALRKNRTFIASTAITALLAGPAHAFQEAEQSGDDATTIEVASKTGEIEVIEVRGMRGTMTRSLNEKKNTTAIVDAIAAADFGDLPGLSLSDVIENVSGASGHRLKGSQNEISIRGLGSYWGYATFNGRTITNAGPGRAVNFKKFPSSLVDKVTIYKSQQANLVEGGTSGTIEVGSLRAVDYGKSKTTVEAQVANNSYYTAADNQSEWGNKFTLSTVQSFETESFGDMGFSLGFVQSNSANPEENYGSSTTLAACSFRAADGSPLTTNNGDNERCGDRDLNSSNNNMPDNDSMVSPGRSADLVTLGPNADPDRFGVNGADHLAKFDPDSIFFIPDDSYWRTGHDEDERRNIVGTFQWVPNEQWDINIDYASSRLEYTENRMELAQERGKNLNPDTLIIDDHGNLIYEEGEGKLTLQGENRYQLDEYDGFGLNVDFEPNDNLVLSFDASYSKSYRYRLRQRAKFRHESTTAYSLDSRGSVPKLYLGDHEQIENANFFYTSQGGTLVENPNYGGAAFDVSDMASFIGSDGGAYLEYGRENDEREDDIWAVKFDTQYSFDDYNIFSSIEAGVRYSREHLYDYSGIQTAFNVDDGSRRPIDDNWNSDDHVDRDGANNDFDSLYPDEHAQVTAAAAACGDNGHSLEGFMANSGGAADAGNFLTFDAQCLIGAYLGQVGFLTPGGNNPNIGYYDIGEDPDKRSGQLVDVREDTTALYAMAWIDTEFSGIPVTGNVGLRYVKTETSSKSWGEKAILTQSFLTDDPTTLDIDETGLETWNYSSETGEVFLEDDYSEFLPSLNLTFHLNDEVYLRTAVYRSMSRFAMNAMSAGQNLTDCNSADTSESATCDSYDSQLVSGYAQGNMMNPFTATNYDLSLEWYPSLDMAVTLAGYWKNFTGGTKLVIENRVPTVTNVAADGTVTVGEYSHEIPYSVNQVAEDESTIKGFELTFQKHFSELPGIWSGLGIKGAWNHAVSDFNSEEPANWGISPDANLMGFSKNVASGSIYWEGDSLSMRLMYKYRSRYFQPNNLPFPHKSNRWVEDSDYVDAAIKYKINKRVSVSLKALNLLEEAQVMTRGPGTVSDYSFSGRKFFLGVKASF</sequence>
<feature type="domain" description="TonB-dependent receptor plug" evidence="6">
    <location>
        <begin position="74"/>
        <end position="177"/>
    </location>
</feature>
<feature type="compositionally biased region" description="Basic and acidic residues" evidence="4">
    <location>
        <begin position="599"/>
        <end position="618"/>
    </location>
</feature>
<feature type="compositionally biased region" description="Low complexity" evidence="4">
    <location>
        <begin position="288"/>
        <end position="301"/>
    </location>
</feature>
<evidence type="ECO:0000313" key="7">
    <source>
        <dbReference type="EMBL" id="MDT0602951.1"/>
    </source>
</evidence>
<dbReference type="InterPro" id="IPR010104">
    <property type="entry name" value="TonB_rcpt_bac"/>
</dbReference>
<keyword evidence="5" id="KW-0732">Signal</keyword>
<feature type="region of interest" description="Disordered" evidence="4">
    <location>
        <begin position="599"/>
        <end position="622"/>
    </location>
</feature>
<dbReference type="Gene3D" id="2.40.170.20">
    <property type="entry name" value="TonB-dependent receptor, beta-barrel domain"/>
    <property type="match status" value="1"/>
</dbReference>
<dbReference type="InterPro" id="IPR012910">
    <property type="entry name" value="Plug_dom"/>
</dbReference>
<name>A0ABU2ZYE5_9GAMM</name>
<dbReference type="InterPro" id="IPR036942">
    <property type="entry name" value="Beta-barrel_TonB_sf"/>
</dbReference>
<accession>A0ABU2ZYE5</accession>
<dbReference type="Proteomes" id="UP001266357">
    <property type="component" value="Unassembled WGS sequence"/>
</dbReference>
<evidence type="ECO:0000256" key="1">
    <source>
        <dbReference type="ARBA" id="ARBA00004442"/>
    </source>
</evidence>
<feature type="chain" id="PRO_5046196197" evidence="5">
    <location>
        <begin position="33"/>
        <end position="1099"/>
    </location>
</feature>
<dbReference type="NCBIfam" id="TIGR01782">
    <property type="entry name" value="TonB-Xanth-Caul"/>
    <property type="match status" value="1"/>
</dbReference>
<keyword evidence="7" id="KW-0675">Receptor</keyword>
<dbReference type="SUPFAM" id="SSF56935">
    <property type="entry name" value="Porins"/>
    <property type="match status" value="1"/>
</dbReference>
<comment type="subcellular location">
    <subcellularLocation>
        <location evidence="1">Cell outer membrane</location>
    </subcellularLocation>
</comment>
<dbReference type="PANTHER" id="PTHR40980:SF4">
    <property type="entry name" value="TONB-DEPENDENT RECEPTOR-LIKE BETA-BARREL DOMAIN-CONTAINING PROTEIN"/>
    <property type="match status" value="1"/>
</dbReference>
<protein>
    <submittedName>
        <fullName evidence="7">TonB-dependent receptor</fullName>
    </submittedName>
</protein>
<proteinExistence type="predicted"/>
<evidence type="ECO:0000256" key="3">
    <source>
        <dbReference type="ARBA" id="ARBA00023237"/>
    </source>
</evidence>